<dbReference type="Gene3D" id="3.90.190.10">
    <property type="entry name" value="Protein tyrosine phosphatase superfamily"/>
    <property type="match status" value="1"/>
</dbReference>
<evidence type="ECO:0000313" key="9">
    <source>
        <dbReference type="EMBL" id="PPJ54522.1"/>
    </source>
</evidence>
<feature type="domain" description="Tyrosine-protein phosphatase" evidence="7">
    <location>
        <begin position="57"/>
        <end position="222"/>
    </location>
</feature>
<dbReference type="GO" id="GO:0007165">
    <property type="term" value="P:signal transduction"/>
    <property type="evidence" value="ECO:0007669"/>
    <property type="project" value="TreeGrafter"/>
</dbReference>
<dbReference type="InterPro" id="IPR029021">
    <property type="entry name" value="Prot-tyrosine_phosphatase-like"/>
</dbReference>
<protein>
    <submittedName>
        <fullName evidence="9">Uncharacterized protein</fullName>
    </submittedName>
</protein>
<evidence type="ECO:0000259" key="7">
    <source>
        <dbReference type="PROSITE" id="PS50054"/>
    </source>
</evidence>
<keyword evidence="10" id="KW-1185">Reference proteome</keyword>
<dbReference type="Pfam" id="PF00782">
    <property type="entry name" value="DSPc"/>
    <property type="match status" value="1"/>
</dbReference>
<name>A0A2S6C461_9PEZI</name>
<gene>
    <name evidence="9" type="ORF">CBER1_02536</name>
</gene>
<keyword evidence="3" id="KW-0904">Protein phosphatase</keyword>
<dbReference type="GO" id="GO:0004722">
    <property type="term" value="F:protein serine/threonine phosphatase activity"/>
    <property type="evidence" value="ECO:0007669"/>
    <property type="project" value="UniProtKB-EC"/>
</dbReference>
<dbReference type="PROSITE" id="PS50054">
    <property type="entry name" value="TYR_PHOSPHATASE_DUAL"/>
    <property type="match status" value="1"/>
</dbReference>
<dbReference type="InterPro" id="IPR020422">
    <property type="entry name" value="TYR_PHOSPHATASE_DUAL_dom"/>
</dbReference>
<feature type="compositionally biased region" description="Polar residues" evidence="6">
    <location>
        <begin position="38"/>
        <end position="54"/>
    </location>
</feature>
<evidence type="ECO:0000256" key="4">
    <source>
        <dbReference type="ARBA" id="ARBA00047761"/>
    </source>
</evidence>
<comment type="catalytic activity">
    <reaction evidence="5">
        <text>O-phospho-L-threonyl-[protein] + H2O = L-threonyl-[protein] + phosphate</text>
        <dbReference type="Rhea" id="RHEA:47004"/>
        <dbReference type="Rhea" id="RHEA-COMP:11060"/>
        <dbReference type="Rhea" id="RHEA-COMP:11605"/>
        <dbReference type="ChEBI" id="CHEBI:15377"/>
        <dbReference type="ChEBI" id="CHEBI:30013"/>
        <dbReference type="ChEBI" id="CHEBI:43474"/>
        <dbReference type="ChEBI" id="CHEBI:61977"/>
        <dbReference type="EC" id="3.1.3.16"/>
    </reaction>
</comment>
<dbReference type="EMBL" id="PNEN01000562">
    <property type="protein sequence ID" value="PPJ54522.1"/>
    <property type="molecule type" value="Genomic_DNA"/>
</dbReference>
<keyword evidence="2" id="KW-0378">Hydrolase</keyword>
<dbReference type="PROSITE" id="PS50056">
    <property type="entry name" value="TYR_PHOSPHATASE_2"/>
    <property type="match status" value="1"/>
</dbReference>
<dbReference type="InterPro" id="IPR016130">
    <property type="entry name" value="Tyr_Pase_AS"/>
</dbReference>
<feature type="region of interest" description="Disordered" evidence="6">
    <location>
        <begin position="38"/>
        <end position="61"/>
    </location>
</feature>
<evidence type="ECO:0000259" key="8">
    <source>
        <dbReference type="PROSITE" id="PS50056"/>
    </source>
</evidence>
<reference evidence="10" key="1">
    <citation type="journal article" date="2017" name="bioRxiv">
        <title>Conservation of a gene cluster reveals novel cercosporin biosynthetic mechanisms and extends production to the genus Colletotrichum.</title>
        <authorList>
            <person name="de Jonge R."/>
            <person name="Ebert M.K."/>
            <person name="Huitt-Roehl C.R."/>
            <person name="Pal P."/>
            <person name="Suttle J.C."/>
            <person name="Spanner R.E."/>
            <person name="Neubauer J.D."/>
            <person name="Jurick W.M.II."/>
            <person name="Stott K.A."/>
            <person name="Secor G.A."/>
            <person name="Thomma B.P.H.J."/>
            <person name="Van de Peer Y."/>
            <person name="Townsend C.A."/>
            <person name="Bolton M.D."/>
        </authorList>
    </citation>
    <scope>NUCLEOTIDE SEQUENCE [LARGE SCALE GENOMIC DNA]</scope>
    <source>
        <strain evidence="10">CBS538.71</strain>
    </source>
</reference>
<evidence type="ECO:0000256" key="6">
    <source>
        <dbReference type="SAM" id="MobiDB-lite"/>
    </source>
</evidence>
<dbReference type="PANTHER" id="PTHR45948">
    <property type="entry name" value="DUAL SPECIFICITY PROTEIN PHOSPHATASE DDB_G0269404-RELATED"/>
    <property type="match status" value="1"/>
</dbReference>
<organism evidence="9 10">
    <name type="scientific">Cercospora berteroae</name>
    <dbReference type="NCBI Taxonomy" id="357750"/>
    <lineage>
        <taxon>Eukaryota</taxon>
        <taxon>Fungi</taxon>
        <taxon>Dikarya</taxon>
        <taxon>Ascomycota</taxon>
        <taxon>Pezizomycotina</taxon>
        <taxon>Dothideomycetes</taxon>
        <taxon>Dothideomycetidae</taxon>
        <taxon>Mycosphaerellales</taxon>
        <taxon>Mycosphaerellaceae</taxon>
        <taxon>Cercospora</taxon>
    </lineage>
</organism>
<dbReference type="AlphaFoldDB" id="A0A2S6C461"/>
<accession>A0A2S6C461</accession>
<dbReference type="GO" id="GO:0005829">
    <property type="term" value="C:cytosol"/>
    <property type="evidence" value="ECO:0007669"/>
    <property type="project" value="TreeGrafter"/>
</dbReference>
<evidence type="ECO:0000256" key="2">
    <source>
        <dbReference type="ARBA" id="ARBA00022801"/>
    </source>
</evidence>
<sequence length="232" mass="26455">MLVRQLNMARFWEFAQLTDGWKNASYFDEIPLSRTSATSVKESTCKKSSGTKSNASDESRQSQGRLYIGGIAAVYQNPSPLKKAGVTHVMSLLDWEMDEEGRKNVGEVTEAGKPRSQGAEALQGDDKWLRIDVEDDERQDLARWFEKTNHFIHQGLQEGGGVFVHCAMGVSRSATIVCAYLMWRFEVGREEALEWVRRGRARCRPNEGFWEQLGLYEKALQQGREMKRNTKL</sequence>
<dbReference type="SUPFAM" id="SSF52799">
    <property type="entry name" value="(Phosphotyrosine protein) phosphatases II"/>
    <property type="match status" value="1"/>
</dbReference>
<evidence type="ECO:0000313" key="10">
    <source>
        <dbReference type="Proteomes" id="UP000237631"/>
    </source>
</evidence>
<dbReference type="STRING" id="357750.A0A2S6C461"/>
<dbReference type="SMART" id="SM00195">
    <property type="entry name" value="DSPc"/>
    <property type="match status" value="1"/>
</dbReference>
<dbReference type="PANTHER" id="PTHR45948:SF2">
    <property type="entry name" value="DUAL SPECIFICITY PROTEIN PHOSPHATASE"/>
    <property type="match status" value="1"/>
</dbReference>
<comment type="similarity">
    <text evidence="1">Belongs to the protein-tyrosine phosphatase family. Non-receptor class dual specificity subfamily.</text>
</comment>
<evidence type="ECO:0000256" key="5">
    <source>
        <dbReference type="ARBA" id="ARBA00048336"/>
    </source>
</evidence>
<dbReference type="Proteomes" id="UP000237631">
    <property type="component" value="Unassembled WGS sequence"/>
</dbReference>
<dbReference type="PROSITE" id="PS00383">
    <property type="entry name" value="TYR_PHOSPHATASE_1"/>
    <property type="match status" value="1"/>
</dbReference>
<evidence type="ECO:0000256" key="1">
    <source>
        <dbReference type="ARBA" id="ARBA00008601"/>
    </source>
</evidence>
<dbReference type="InterPro" id="IPR000387">
    <property type="entry name" value="Tyr_Pase_dom"/>
</dbReference>
<comment type="caution">
    <text evidence="9">The sequence shown here is derived from an EMBL/GenBank/DDBJ whole genome shotgun (WGS) entry which is preliminary data.</text>
</comment>
<proteinExistence type="inferred from homology"/>
<feature type="domain" description="Tyrosine specific protein phosphatases" evidence="8">
    <location>
        <begin position="142"/>
        <end position="200"/>
    </location>
</feature>
<evidence type="ECO:0000256" key="3">
    <source>
        <dbReference type="ARBA" id="ARBA00022912"/>
    </source>
</evidence>
<dbReference type="InterPro" id="IPR000340">
    <property type="entry name" value="Dual-sp_phosphatase_cat-dom"/>
</dbReference>
<comment type="catalytic activity">
    <reaction evidence="4">
        <text>O-phospho-L-seryl-[protein] + H2O = L-seryl-[protein] + phosphate</text>
        <dbReference type="Rhea" id="RHEA:20629"/>
        <dbReference type="Rhea" id="RHEA-COMP:9863"/>
        <dbReference type="Rhea" id="RHEA-COMP:11604"/>
        <dbReference type="ChEBI" id="CHEBI:15377"/>
        <dbReference type="ChEBI" id="CHEBI:29999"/>
        <dbReference type="ChEBI" id="CHEBI:43474"/>
        <dbReference type="ChEBI" id="CHEBI:83421"/>
        <dbReference type="EC" id="3.1.3.16"/>
    </reaction>
</comment>
<dbReference type="OrthoDB" id="10252009at2759"/>
<dbReference type="GO" id="GO:0004725">
    <property type="term" value="F:protein tyrosine phosphatase activity"/>
    <property type="evidence" value="ECO:0007669"/>
    <property type="project" value="TreeGrafter"/>
</dbReference>